<proteinExistence type="predicted"/>
<dbReference type="AlphaFoldDB" id="A0A1Y1I6C1"/>
<reference evidence="1 2" key="1">
    <citation type="journal article" date="2014" name="Nat. Commun.">
        <title>Klebsormidium flaccidum genome reveals primary factors for plant terrestrial adaptation.</title>
        <authorList>
            <person name="Hori K."/>
            <person name="Maruyama F."/>
            <person name="Fujisawa T."/>
            <person name="Togashi T."/>
            <person name="Yamamoto N."/>
            <person name="Seo M."/>
            <person name="Sato S."/>
            <person name="Yamada T."/>
            <person name="Mori H."/>
            <person name="Tajima N."/>
            <person name="Moriyama T."/>
            <person name="Ikeuchi M."/>
            <person name="Watanabe M."/>
            <person name="Wada H."/>
            <person name="Kobayashi K."/>
            <person name="Saito M."/>
            <person name="Masuda T."/>
            <person name="Sasaki-Sekimoto Y."/>
            <person name="Mashiguchi K."/>
            <person name="Awai K."/>
            <person name="Shimojima M."/>
            <person name="Masuda S."/>
            <person name="Iwai M."/>
            <person name="Nobusawa T."/>
            <person name="Narise T."/>
            <person name="Kondo S."/>
            <person name="Saito H."/>
            <person name="Sato R."/>
            <person name="Murakawa M."/>
            <person name="Ihara Y."/>
            <person name="Oshima-Yamada Y."/>
            <person name="Ohtaka K."/>
            <person name="Satoh M."/>
            <person name="Sonobe K."/>
            <person name="Ishii M."/>
            <person name="Ohtani R."/>
            <person name="Kanamori-Sato M."/>
            <person name="Honoki R."/>
            <person name="Miyazaki D."/>
            <person name="Mochizuki H."/>
            <person name="Umetsu J."/>
            <person name="Higashi K."/>
            <person name="Shibata D."/>
            <person name="Kamiya Y."/>
            <person name="Sato N."/>
            <person name="Nakamura Y."/>
            <person name="Tabata S."/>
            <person name="Ida S."/>
            <person name="Kurokawa K."/>
            <person name="Ohta H."/>
        </authorList>
    </citation>
    <scope>NUCLEOTIDE SEQUENCE [LARGE SCALE GENOMIC DNA]</scope>
    <source>
        <strain evidence="1 2">NIES-2285</strain>
    </source>
</reference>
<dbReference type="PANTHER" id="PTHR34305:SF1">
    <property type="entry name" value="SWIM-TYPE DOMAIN-CONTAINING PROTEIN"/>
    <property type="match status" value="1"/>
</dbReference>
<dbReference type="Proteomes" id="UP000054558">
    <property type="component" value="Unassembled WGS sequence"/>
</dbReference>
<keyword evidence="2" id="KW-1185">Reference proteome</keyword>
<dbReference type="PANTHER" id="PTHR34305">
    <property type="entry name" value="EXPRESSED PROTEIN"/>
    <property type="match status" value="1"/>
</dbReference>
<protein>
    <submittedName>
        <fullName evidence="1">Uncharacterized protein</fullName>
    </submittedName>
</protein>
<dbReference type="EMBL" id="DF237242">
    <property type="protein sequence ID" value="GAQ86505.1"/>
    <property type="molecule type" value="Genomic_DNA"/>
</dbReference>
<gene>
    <name evidence="1" type="ORF">KFL_002930020</name>
</gene>
<name>A0A1Y1I6C1_KLENI</name>
<dbReference type="OrthoDB" id="10071442at2759"/>
<evidence type="ECO:0000313" key="2">
    <source>
        <dbReference type="Proteomes" id="UP000054558"/>
    </source>
</evidence>
<dbReference type="STRING" id="105231.A0A1Y1I6C1"/>
<accession>A0A1Y1I6C1</accession>
<sequence length="913" mass="101726">MPQSAEGVQVEIPKRVRSTDSWEVHDPLVLLLKRPRTVSQLGAPDFEDLSNMGCLCAPCPKERPPCGTTWKGLDQSAHIHSLAWSQEVKTRIYCCACPEAHTIYYNGESLGLYTWTRNVIVTQESCQRLLRIIQNTGSATNALIASEQEVRRLYSPGGVSLSEESWRKASLAFFRLCGRSILECCSICGIHPEVMLCDGIAGLACADGGRQKGGLAGTSTEGVRPFTAPSRDEAGAPVVKTMEAGTNFCSVALDGHGLKRRLVHQPEVRALLARFSQHHPGDPLCNKEYDELLVALERDDVEVVSDFMRITDYGEDEDPMLFHWRRRILTDQIGQIRLKNRAVLTLLEGIEAEVIAGGGHQPIRCPKQWREVLYGLGAPFGVSDDSNPIRHGLALGVVRKMLLGEAASAGNKVILAEHAPILRRLLDHSGDFFPTYFLPALHHLYRLTLFGRGAVGLGVGRAGWAHSAVEGLDLCVWLERSRMSEPGAWWNDDRQQAYAFWKARANMLLPGVETLKPPPPEVYPLNQAESVLLNERLGLQPDGNLPQSLPPNHPFGQEQRALGCYPLPGWEQLRPTPQYKPFEDELGTSVDRSEEHRCKTGLTVGAFDAKIAAESGSKSAKRLQQHTKGGFVFCCPHRVIYGFHVMLRGESPRDPFTVLYTRLHRHHLPRYLIYDNACKLHAYCMRREPAFFADVRFLVDRFHFQKTGCGEAHKCGPSFNPDYYDPVEGSGQRPIPFTSARGLVTIINLLPGKKAAQFRLKCADVVVRYLGGDESLVAEIRRNKEVQSQLPAEHPARVFGETVEAEGGRADPEEIDLLKKIKRQKLENELASEQRKLETHEQRKLANDALQLQVARFEIGANTFRHLAQDAPPVAVQIRKGVCVCPLPHGRRHIHRPTYTDAGHCAHGPKGRV</sequence>
<organism evidence="1 2">
    <name type="scientific">Klebsormidium nitens</name>
    <name type="common">Green alga</name>
    <name type="synonym">Ulothrix nitens</name>
    <dbReference type="NCBI Taxonomy" id="105231"/>
    <lineage>
        <taxon>Eukaryota</taxon>
        <taxon>Viridiplantae</taxon>
        <taxon>Streptophyta</taxon>
        <taxon>Klebsormidiophyceae</taxon>
        <taxon>Klebsormidiales</taxon>
        <taxon>Klebsormidiaceae</taxon>
        <taxon>Klebsormidium</taxon>
    </lineage>
</organism>
<evidence type="ECO:0000313" key="1">
    <source>
        <dbReference type="EMBL" id="GAQ86505.1"/>
    </source>
</evidence>